<dbReference type="Pfam" id="PF08511">
    <property type="entry name" value="COQ9"/>
    <property type="match status" value="1"/>
</dbReference>
<evidence type="ECO:0000256" key="2">
    <source>
        <dbReference type="ARBA" id="ARBA00004749"/>
    </source>
</evidence>
<keyword evidence="5" id="KW-0809">Transit peptide</keyword>
<evidence type="ECO:0000313" key="11">
    <source>
        <dbReference type="EMBL" id="CEP12876.1"/>
    </source>
</evidence>
<organism evidence="11 12">
    <name type="scientific">Parasitella parasitica</name>
    <dbReference type="NCBI Taxonomy" id="35722"/>
    <lineage>
        <taxon>Eukaryota</taxon>
        <taxon>Fungi</taxon>
        <taxon>Fungi incertae sedis</taxon>
        <taxon>Mucoromycota</taxon>
        <taxon>Mucoromycotina</taxon>
        <taxon>Mucoromycetes</taxon>
        <taxon>Mucorales</taxon>
        <taxon>Mucorineae</taxon>
        <taxon>Mucoraceae</taxon>
        <taxon>Parasitella</taxon>
    </lineage>
</organism>
<evidence type="ECO:0000259" key="10">
    <source>
        <dbReference type="Pfam" id="PF08511"/>
    </source>
</evidence>
<dbReference type="PANTHER" id="PTHR21427">
    <property type="entry name" value="UBIQUINONE BIOSYNTHESIS PROTEIN COQ9, MITOCHONDRIAL"/>
    <property type="match status" value="1"/>
</dbReference>
<evidence type="ECO:0000256" key="9">
    <source>
        <dbReference type="SAM" id="MobiDB-lite"/>
    </source>
</evidence>
<evidence type="ECO:0000256" key="6">
    <source>
        <dbReference type="ARBA" id="ARBA00023121"/>
    </source>
</evidence>
<accession>A0A0B7N3K5</accession>
<gene>
    <name evidence="11" type="primary">PARPA_06892.1 scaffold 25067</name>
</gene>
<dbReference type="AlphaFoldDB" id="A0A0B7N3K5"/>
<comment type="pathway">
    <text evidence="2 8">Cofactor biosynthesis; ubiquinone biosynthesis.</text>
</comment>
<evidence type="ECO:0000256" key="8">
    <source>
        <dbReference type="RuleBase" id="RU366063"/>
    </source>
</evidence>
<dbReference type="STRING" id="35722.A0A0B7N3K5"/>
<evidence type="ECO:0000313" key="12">
    <source>
        <dbReference type="Proteomes" id="UP000054107"/>
    </source>
</evidence>
<comment type="similarity">
    <text evidence="3 8">Belongs to the COQ9 family.</text>
</comment>
<reference evidence="11 12" key="1">
    <citation type="submission" date="2014-09" db="EMBL/GenBank/DDBJ databases">
        <authorList>
            <person name="Ellenberger Sabrina"/>
        </authorList>
    </citation>
    <scope>NUCLEOTIDE SEQUENCE [LARGE SCALE GENOMIC DNA]</scope>
    <source>
        <strain evidence="11 12">CBS 412.66</strain>
    </source>
</reference>
<dbReference type="Gene3D" id="1.10.357.10">
    <property type="entry name" value="Tetracycline Repressor, domain 2"/>
    <property type="match status" value="1"/>
</dbReference>
<dbReference type="UniPathway" id="UPA00232"/>
<evidence type="ECO:0000256" key="3">
    <source>
        <dbReference type="ARBA" id="ARBA00010766"/>
    </source>
</evidence>
<dbReference type="InterPro" id="IPR012762">
    <property type="entry name" value="Ubiq_biosynth_COQ9"/>
</dbReference>
<keyword evidence="7 8" id="KW-0496">Mitochondrion</keyword>
<feature type="region of interest" description="Disordered" evidence="9">
    <location>
        <begin position="41"/>
        <end position="69"/>
    </location>
</feature>
<dbReference type="InterPro" id="IPR013718">
    <property type="entry name" value="COQ9_C"/>
</dbReference>
<protein>
    <recommendedName>
        <fullName evidence="8">Ubiquinone biosynthesis protein</fullName>
    </recommendedName>
</protein>
<dbReference type="Proteomes" id="UP000054107">
    <property type="component" value="Unassembled WGS sequence"/>
</dbReference>
<keyword evidence="12" id="KW-1185">Reference proteome</keyword>
<comment type="function">
    <text evidence="8">Membrane-associated protein that warps the membrane surface to access and bind aromatic isoprenes with high specificity, including ubiquinone (CoQ) isoprene intermediates and presents them directly to Coq7, therefore facilitating the Coq7-mediated hydroxylase step. Participates in the biosynthesis of coenzyme Q, also named ubiquinone, an essential lipid-soluble electron transporter for aerobic cellular respiration.</text>
</comment>
<evidence type="ECO:0000256" key="7">
    <source>
        <dbReference type="ARBA" id="ARBA00023128"/>
    </source>
</evidence>
<keyword evidence="6 8" id="KW-0446">Lipid-binding</keyword>
<name>A0A0B7N3K5_9FUNG</name>
<dbReference type="GO" id="GO:0005743">
    <property type="term" value="C:mitochondrial inner membrane"/>
    <property type="evidence" value="ECO:0007669"/>
    <property type="project" value="TreeGrafter"/>
</dbReference>
<dbReference type="GO" id="GO:0008289">
    <property type="term" value="F:lipid binding"/>
    <property type="evidence" value="ECO:0007669"/>
    <property type="project" value="UniProtKB-UniRule"/>
</dbReference>
<feature type="domain" description="COQ9 C-terminal" evidence="10">
    <location>
        <begin position="207"/>
        <end position="236"/>
    </location>
</feature>
<dbReference type="GO" id="GO:0006744">
    <property type="term" value="P:ubiquinone biosynthetic process"/>
    <property type="evidence" value="ECO:0007669"/>
    <property type="project" value="UniProtKB-UniRule"/>
</dbReference>
<evidence type="ECO:0000256" key="4">
    <source>
        <dbReference type="ARBA" id="ARBA00022688"/>
    </source>
</evidence>
<evidence type="ECO:0000256" key="5">
    <source>
        <dbReference type="ARBA" id="ARBA00022946"/>
    </source>
</evidence>
<keyword evidence="4 8" id="KW-0831">Ubiquinone biosynthesis</keyword>
<proteinExistence type="inferred from homology"/>
<evidence type="ECO:0000256" key="1">
    <source>
        <dbReference type="ARBA" id="ARBA00004173"/>
    </source>
</evidence>
<sequence>MSAIRPLLVSPLRQTAALRVIPNAGLQLNFAARRTFASDATLPPANGASKHEKALPPPAPSPSSPSASQDPRLEMLYATMPFVSQYGWSMESLIHGARALGYPSVAHGMFPGGEAGLIDAHLSEQRKQFAQLAKEKFISGQLQKLSMDERVRILTSLRLDMNKPYIKKWPEALAIMARPSNVAMSLKHLGDIADDICYYAGDRSPDATDLYMTQDTSPDYAETERFLERRLNEAAWVGSSARQLGNMLTFGAKSMLSALANRGGRF</sequence>
<dbReference type="OrthoDB" id="619536at2759"/>
<comment type="subcellular location">
    <subcellularLocation>
        <location evidence="1 8">Mitochondrion</location>
    </subcellularLocation>
</comment>
<dbReference type="EMBL" id="LN728803">
    <property type="protein sequence ID" value="CEP12876.1"/>
    <property type="molecule type" value="Genomic_DNA"/>
</dbReference>
<dbReference type="PANTHER" id="PTHR21427:SF19">
    <property type="entry name" value="UBIQUINONE BIOSYNTHESIS PROTEIN COQ9, MITOCHONDRIAL"/>
    <property type="match status" value="1"/>
</dbReference>
<dbReference type="NCBIfam" id="TIGR02396">
    <property type="entry name" value="diverge_rpsU"/>
    <property type="match status" value="1"/>
</dbReference>